<accession>A0A839JZ35</accession>
<feature type="compositionally biased region" description="Polar residues" evidence="2">
    <location>
        <begin position="81"/>
        <end position="94"/>
    </location>
</feature>
<dbReference type="EMBL" id="JACEGA010000001">
    <property type="protein sequence ID" value="MBB2182477.1"/>
    <property type="molecule type" value="Genomic_DNA"/>
</dbReference>
<comment type="caution">
    <text evidence="3">The sequence shown here is derived from an EMBL/GenBank/DDBJ whole genome shotgun (WGS) entry which is preliminary data.</text>
</comment>
<evidence type="ECO:0000256" key="1">
    <source>
        <dbReference type="ARBA" id="ARBA00022729"/>
    </source>
</evidence>
<keyword evidence="4" id="KW-1185">Reference proteome</keyword>
<dbReference type="InterPro" id="IPR029050">
    <property type="entry name" value="Immunoprotect_excell_Ig-like"/>
</dbReference>
<protein>
    <recommendedName>
        <fullName evidence="5">DUF4352 domain-containing protein</fullName>
    </recommendedName>
</protein>
<reference evidence="3 4" key="1">
    <citation type="submission" date="2020-07" db="EMBL/GenBank/DDBJ databases">
        <title>Characterization and genome sequencing of isolate MD1, a novel member within the family Lachnospiraceae.</title>
        <authorList>
            <person name="Rettenmaier R."/>
            <person name="Di Bello L."/>
            <person name="Zinser C."/>
            <person name="Scheitz K."/>
            <person name="Liebl W."/>
            <person name="Zverlov V."/>
        </authorList>
    </citation>
    <scope>NUCLEOTIDE SEQUENCE [LARGE SCALE GENOMIC DNA]</scope>
    <source>
        <strain evidence="3 4">MD1</strain>
    </source>
</reference>
<dbReference type="PROSITE" id="PS51257">
    <property type="entry name" value="PROKAR_LIPOPROTEIN"/>
    <property type="match status" value="1"/>
</dbReference>
<feature type="compositionally biased region" description="Acidic residues" evidence="2">
    <location>
        <begin position="61"/>
        <end position="70"/>
    </location>
</feature>
<proteinExistence type="predicted"/>
<organism evidence="3 4">
    <name type="scientific">Variimorphobacter saccharofermentans</name>
    <dbReference type="NCBI Taxonomy" id="2755051"/>
    <lineage>
        <taxon>Bacteria</taxon>
        <taxon>Bacillati</taxon>
        <taxon>Bacillota</taxon>
        <taxon>Clostridia</taxon>
        <taxon>Lachnospirales</taxon>
        <taxon>Lachnospiraceae</taxon>
        <taxon>Variimorphobacter</taxon>
    </lineage>
</organism>
<feature type="region of interest" description="Disordered" evidence="2">
    <location>
        <begin position="61"/>
        <end position="115"/>
    </location>
</feature>
<gene>
    <name evidence="3" type="ORF">H0486_06255</name>
</gene>
<dbReference type="AlphaFoldDB" id="A0A839JZ35"/>
<evidence type="ECO:0000256" key="2">
    <source>
        <dbReference type="SAM" id="MobiDB-lite"/>
    </source>
</evidence>
<evidence type="ECO:0008006" key="5">
    <source>
        <dbReference type="Google" id="ProtNLM"/>
    </source>
</evidence>
<name>A0A839JZ35_9FIRM</name>
<evidence type="ECO:0000313" key="4">
    <source>
        <dbReference type="Proteomes" id="UP000574276"/>
    </source>
</evidence>
<sequence>MKRWKLIPVALLMVTLTGCIQENRLPDQKADIIAEYMAGLVLKYNSYDSSLLPMNMLEEEKTEEVVEEANELTNASDQSEDANTATEQASQNEDNTAKSNESTTKPSEEPEEQLQNYTLSEVIGMKEFAIDYSEYELTDTYSENDYFSITARKGYQLLIATFTVKNQSKEKAIFNLNKREIKYQLDVNSGTIFKPLLTYSDRDIQYINMPFEKEETKNVVLIFEIPQKTELSDLNLIVSSDDKSGSIKLK</sequence>
<keyword evidence="1" id="KW-0732">Signal</keyword>
<evidence type="ECO:0000313" key="3">
    <source>
        <dbReference type="EMBL" id="MBB2182477.1"/>
    </source>
</evidence>
<dbReference type="Proteomes" id="UP000574276">
    <property type="component" value="Unassembled WGS sequence"/>
</dbReference>
<dbReference type="RefSeq" id="WP_228352197.1">
    <property type="nucleotide sequence ID" value="NZ_JACEGA010000001.1"/>
</dbReference>
<dbReference type="Gene3D" id="2.60.40.1240">
    <property type="match status" value="1"/>
</dbReference>